<evidence type="ECO:0000256" key="2">
    <source>
        <dbReference type="ARBA" id="ARBA00022670"/>
    </source>
</evidence>
<evidence type="ECO:0000256" key="3">
    <source>
        <dbReference type="ARBA" id="ARBA00022825"/>
    </source>
</evidence>
<feature type="active site" description="Charge relay system" evidence="4">
    <location>
        <position position="218"/>
    </location>
</feature>
<organism evidence="6 7">
    <name type="scientific">Panagrolaimus davidi</name>
    <dbReference type="NCBI Taxonomy" id="227884"/>
    <lineage>
        <taxon>Eukaryota</taxon>
        <taxon>Metazoa</taxon>
        <taxon>Ecdysozoa</taxon>
        <taxon>Nematoda</taxon>
        <taxon>Chromadorea</taxon>
        <taxon>Rhabditida</taxon>
        <taxon>Tylenchina</taxon>
        <taxon>Panagrolaimomorpha</taxon>
        <taxon>Panagrolaimoidea</taxon>
        <taxon>Panagrolaimidae</taxon>
        <taxon>Panagrolaimus</taxon>
    </lineage>
</organism>
<keyword evidence="4" id="KW-0378">Hydrolase</keyword>
<evidence type="ECO:0000313" key="6">
    <source>
        <dbReference type="Proteomes" id="UP000887578"/>
    </source>
</evidence>
<dbReference type="GO" id="GO:0004252">
    <property type="term" value="F:serine-type endopeptidase activity"/>
    <property type="evidence" value="ECO:0007669"/>
    <property type="project" value="UniProtKB-UniRule"/>
</dbReference>
<evidence type="ECO:0000256" key="1">
    <source>
        <dbReference type="ARBA" id="ARBA00011073"/>
    </source>
</evidence>
<keyword evidence="6" id="KW-1185">Reference proteome</keyword>
<feature type="domain" description="Peptidase S8/S53" evidence="5">
    <location>
        <begin position="27"/>
        <end position="437"/>
    </location>
</feature>
<evidence type="ECO:0000256" key="4">
    <source>
        <dbReference type="PROSITE-ProRule" id="PRU01240"/>
    </source>
</evidence>
<name>A0A914QYI3_9BILA</name>
<sequence length="637" mass="71706">MPNIEKYIPKEVTQQSEFLKQYPEYDGRGIKIAIIDTDIIDKNLPGMQKTSTGLPKVLNCIGCKSGITVNTSTIVKSNGKNVIIVSSGREIIIPPEFKNPSDKWYTGCTTFEQLYEDDEDDEKCEGKENLKEINAPNMDKKILPPLNDEIVDCVVWFDGEKWQACINTSFSTNLIHMKILTNFDGEHEIAFLPNNCPYCIYVHDEGNSLQILSPPDDHGILVAQVAAAYFPDNPKSNGLAPGAQIISIDYSGDIEKDCIELEVDILNLSIGFKITKSTVKIFKKMVNELGIIITYAAGNDGPFYSSIPKNTFEISDYCFLIGAIFPEEMRKAFHYKQSRNSVLSFSSKGPLLSSGALGIDFVAPGDAIIDLPKWNPNKNEYCHGTSFAAPNVGGSIACLLTALKENSIQYSPTQIKMALAKTAYLPRRANKLAFGNGIIQIKNAFEFIKKSIRKNNFPYKSLVPFSIDLLNQKGILCYQNKYKLPQEYRYYVNFDPTFNTKWALELTSKAKKFITHSKIDNFFIVKIHTSLLEEGSINYAEIRGIVSSNSLIPPLFNLPITVICPAECFNEKEIILNPGPPIHFFFNIPFQSQKCCIKITPLKIKKDINIVLEHSQKKKDSLVQVEYRFSENRFMNK</sequence>
<dbReference type="SUPFAM" id="SSF52743">
    <property type="entry name" value="Subtilisin-like"/>
    <property type="match status" value="1"/>
</dbReference>
<dbReference type="GO" id="GO:0005829">
    <property type="term" value="C:cytosol"/>
    <property type="evidence" value="ECO:0007669"/>
    <property type="project" value="TreeGrafter"/>
</dbReference>
<feature type="active site" description="Charge relay system" evidence="4">
    <location>
        <position position="36"/>
    </location>
</feature>
<protein>
    <submittedName>
        <fullName evidence="7">Peptidase S8/S53 domain-containing protein</fullName>
    </submittedName>
</protein>
<keyword evidence="2 4" id="KW-0645">Protease</keyword>
<dbReference type="Proteomes" id="UP000887578">
    <property type="component" value="Unplaced"/>
</dbReference>
<dbReference type="InterPro" id="IPR000209">
    <property type="entry name" value="Peptidase_S8/S53_dom"/>
</dbReference>
<dbReference type="GO" id="GO:0006508">
    <property type="term" value="P:proteolysis"/>
    <property type="evidence" value="ECO:0007669"/>
    <property type="project" value="UniProtKB-KW"/>
</dbReference>
<dbReference type="InterPro" id="IPR046940">
    <property type="entry name" value="TPPII_Ig-like_sf"/>
</dbReference>
<evidence type="ECO:0000259" key="5">
    <source>
        <dbReference type="Pfam" id="PF00082"/>
    </source>
</evidence>
<dbReference type="InterPro" id="IPR050131">
    <property type="entry name" value="Peptidase_S8_subtilisin-like"/>
</dbReference>
<proteinExistence type="inferred from homology"/>
<comment type="similarity">
    <text evidence="1 4">Belongs to the peptidase S8 family.</text>
</comment>
<dbReference type="Gene3D" id="3.40.50.200">
    <property type="entry name" value="Peptidase S8/S53 domain"/>
    <property type="match status" value="1"/>
</dbReference>
<evidence type="ECO:0000313" key="7">
    <source>
        <dbReference type="WBParaSite" id="PDA_v2.g4135.t1"/>
    </source>
</evidence>
<reference evidence="7" key="1">
    <citation type="submission" date="2022-11" db="UniProtKB">
        <authorList>
            <consortium name="WormBaseParasite"/>
        </authorList>
    </citation>
    <scope>IDENTIFICATION</scope>
</reference>
<feature type="active site" description="Charge relay system" evidence="4">
    <location>
        <position position="386"/>
    </location>
</feature>
<keyword evidence="3 4" id="KW-0720">Serine protease</keyword>
<dbReference type="Pfam" id="PF00082">
    <property type="entry name" value="Peptidase_S8"/>
    <property type="match status" value="1"/>
</dbReference>
<accession>A0A914QYI3</accession>
<dbReference type="Gene3D" id="2.60.40.3170">
    <property type="match status" value="1"/>
</dbReference>
<dbReference type="PANTHER" id="PTHR43806:SF14">
    <property type="entry name" value="TRIPEPTIDYL-PEPTIDASE 2"/>
    <property type="match status" value="1"/>
</dbReference>
<dbReference type="InterPro" id="IPR036852">
    <property type="entry name" value="Peptidase_S8/S53_dom_sf"/>
</dbReference>
<dbReference type="WBParaSite" id="PDA_v2.g4135.t1">
    <property type="protein sequence ID" value="PDA_v2.g4135.t1"/>
    <property type="gene ID" value="PDA_v2.g4135"/>
</dbReference>
<dbReference type="PANTHER" id="PTHR43806">
    <property type="entry name" value="PEPTIDASE S8"/>
    <property type="match status" value="1"/>
</dbReference>
<dbReference type="AlphaFoldDB" id="A0A914QYI3"/>
<dbReference type="PROSITE" id="PS51892">
    <property type="entry name" value="SUBTILASE"/>
    <property type="match status" value="1"/>
</dbReference>
<dbReference type="GO" id="GO:0008240">
    <property type="term" value="F:tripeptidyl-peptidase activity"/>
    <property type="evidence" value="ECO:0007669"/>
    <property type="project" value="TreeGrafter"/>
</dbReference>